<evidence type="ECO:0000256" key="2">
    <source>
        <dbReference type="ARBA" id="ARBA00022670"/>
    </source>
</evidence>
<feature type="compositionally biased region" description="Polar residues" evidence="6">
    <location>
        <begin position="126"/>
        <end position="141"/>
    </location>
</feature>
<keyword evidence="3" id="KW-0378">Hydrolase</keyword>
<dbReference type="PROSITE" id="PS51892">
    <property type="entry name" value="SUBTILASE"/>
    <property type="match status" value="1"/>
</dbReference>
<accession>A0A383W6L2</accession>
<protein>
    <recommendedName>
        <fullName evidence="8">Peptidase S8/S53 domain-containing protein</fullName>
    </recommendedName>
</protein>
<evidence type="ECO:0000256" key="7">
    <source>
        <dbReference type="SAM" id="SignalP"/>
    </source>
</evidence>
<evidence type="ECO:0000256" key="3">
    <source>
        <dbReference type="ARBA" id="ARBA00022801"/>
    </source>
</evidence>
<feature type="compositionally biased region" description="Low complexity" evidence="6">
    <location>
        <begin position="786"/>
        <end position="803"/>
    </location>
</feature>
<dbReference type="Gene3D" id="3.50.30.30">
    <property type="match status" value="1"/>
</dbReference>
<dbReference type="Pfam" id="PF00082">
    <property type="entry name" value="Peptidase_S8"/>
    <property type="match status" value="1"/>
</dbReference>
<feature type="region of interest" description="Disordered" evidence="6">
    <location>
        <begin position="126"/>
        <end position="161"/>
    </location>
</feature>
<organism evidence="9 10">
    <name type="scientific">Tetradesmus obliquus</name>
    <name type="common">Green alga</name>
    <name type="synonym">Acutodesmus obliquus</name>
    <dbReference type="NCBI Taxonomy" id="3088"/>
    <lineage>
        <taxon>Eukaryota</taxon>
        <taxon>Viridiplantae</taxon>
        <taxon>Chlorophyta</taxon>
        <taxon>core chlorophytes</taxon>
        <taxon>Chlorophyceae</taxon>
        <taxon>CS clade</taxon>
        <taxon>Sphaeropleales</taxon>
        <taxon>Scenedesmaceae</taxon>
        <taxon>Tetradesmus</taxon>
    </lineage>
</organism>
<feature type="signal peptide" evidence="7">
    <location>
        <begin position="1"/>
        <end position="23"/>
    </location>
</feature>
<dbReference type="AlphaFoldDB" id="A0A383W6L2"/>
<dbReference type="GO" id="GO:0006508">
    <property type="term" value="P:proteolysis"/>
    <property type="evidence" value="ECO:0007669"/>
    <property type="project" value="UniProtKB-KW"/>
</dbReference>
<proteinExistence type="inferred from homology"/>
<evidence type="ECO:0000256" key="1">
    <source>
        <dbReference type="ARBA" id="ARBA00011073"/>
    </source>
</evidence>
<evidence type="ECO:0000259" key="8">
    <source>
        <dbReference type="Pfam" id="PF00082"/>
    </source>
</evidence>
<keyword evidence="10" id="KW-1185">Reference proteome</keyword>
<dbReference type="InterPro" id="IPR000884">
    <property type="entry name" value="TSP1_rpt"/>
</dbReference>
<name>A0A383W6L2_TETOB</name>
<feature type="chain" id="PRO_5016988303" description="Peptidase S8/S53 domain-containing protein" evidence="7">
    <location>
        <begin position="24"/>
        <end position="1008"/>
    </location>
</feature>
<dbReference type="PANTHER" id="PTHR43806:SF11">
    <property type="entry name" value="CEREVISIN-RELATED"/>
    <property type="match status" value="1"/>
</dbReference>
<evidence type="ECO:0000256" key="5">
    <source>
        <dbReference type="PROSITE-ProRule" id="PRU01240"/>
    </source>
</evidence>
<dbReference type="InterPro" id="IPR036852">
    <property type="entry name" value="Peptidase_S8/S53_dom_sf"/>
</dbReference>
<feature type="region of interest" description="Disordered" evidence="6">
    <location>
        <begin position="770"/>
        <end position="809"/>
    </location>
</feature>
<dbReference type="SUPFAM" id="SSF52743">
    <property type="entry name" value="Subtilisin-like"/>
    <property type="match status" value="1"/>
</dbReference>
<gene>
    <name evidence="9" type="ORF">BQ4739_LOCUS12511</name>
</gene>
<dbReference type="EMBL" id="FNXT01001126">
    <property type="protein sequence ID" value="SZX72326.1"/>
    <property type="molecule type" value="Genomic_DNA"/>
</dbReference>
<dbReference type="PROSITE" id="PS50092">
    <property type="entry name" value="TSP1"/>
    <property type="match status" value="1"/>
</dbReference>
<dbReference type="Proteomes" id="UP000256970">
    <property type="component" value="Unassembled WGS sequence"/>
</dbReference>
<keyword evidence="2" id="KW-0645">Protease</keyword>
<evidence type="ECO:0000313" key="9">
    <source>
        <dbReference type="EMBL" id="SZX72326.1"/>
    </source>
</evidence>
<dbReference type="Gene3D" id="3.40.50.200">
    <property type="entry name" value="Peptidase S8/S53 domain"/>
    <property type="match status" value="1"/>
</dbReference>
<dbReference type="GO" id="GO:0004252">
    <property type="term" value="F:serine-type endopeptidase activity"/>
    <property type="evidence" value="ECO:0007669"/>
    <property type="project" value="InterPro"/>
</dbReference>
<evidence type="ECO:0000256" key="4">
    <source>
        <dbReference type="ARBA" id="ARBA00022825"/>
    </source>
</evidence>
<comment type="similarity">
    <text evidence="1 5">Belongs to the peptidase S8 family.</text>
</comment>
<feature type="domain" description="Peptidase S8/S53" evidence="8">
    <location>
        <begin position="280"/>
        <end position="476"/>
    </location>
</feature>
<dbReference type="SUPFAM" id="SSF82895">
    <property type="entry name" value="TSP-1 type 1 repeat"/>
    <property type="match status" value="1"/>
</dbReference>
<dbReference type="CDD" id="cd00538">
    <property type="entry name" value="PA"/>
    <property type="match status" value="1"/>
</dbReference>
<dbReference type="Gene3D" id="2.20.100.10">
    <property type="entry name" value="Thrombospondin type-1 (TSP1) repeat"/>
    <property type="match status" value="1"/>
</dbReference>
<keyword evidence="4" id="KW-0720">Serine protease</keyword>
<sequence>MRAQRLLAVLAVGTLLLLQHCEAARSVSRVSFVVKVAKEQAKQVEASYTQQGYHVEHNEQIGFLVVSELDSTATAAAAAAAAAADGPLPSSNASIHTPGWLRNIDNLSSSSSSSSNEELLSRSFASNGWQKSANSTGSASGAMQRDLPSYGGGSMEPSTADGAPAAAAAAVSGAAAAAVRAAAMQRQLGSFEGVESVEVNAQWGLLHRAPGLRGQRRQQQRQQQPRRSLKQTAAGATCGDRISYNPDYQAGRAAEGTPYGVSLVEADTPTMLYISKSHKDNVLFCVIDTGLDRANPEFDLTTTSGCMPGAVRTDGTVHACRYNWFEDHDSHGTHTSGSIAARRNGQGIVGVSAEGANMYHYNIFGPQETFSLTDSITAIGDCIRELDSRKGSSGNRAMKLVVSMSFGGNSSVSVMGDVFKAIAAERADVLLVASAGNTGDGSVSYPAGYPEVVSVGAVAWDELVTDFSSFNSDVEWAGPGLGVLSTVPVWAAPNSSYNMVGQLTVNPADAISPQLLSKPPMVVMGGSARGIITTGMYDCGLANQTCFGAEGRICLIQRGGGVTFCNKVLNCMAGGGLAAVIYGSEADSECQMLFASLSCSAQAATGSQGGWPIVLTAARAQGKALRDALAANPGMLVTLDAGSGTAALELLSGTSMHSHCCWDVYYGNGIVKALAAHTYLAANPCTPPPPPAPVDCVGGWEWGECSQSCGGGVATAWFTVSTPASNGGKPCEAEPNAMKSKTCNAQSCGQAVDDYVTAVSGQWTPIDVSANDKGDIIDISGPSTPQRGSARLSSSRAATQQSQPQPPGNIMYKAPAGWTGLDVFQYSAFTSDGKDTQATVSVRVVAGSCAGHRCIAGSCVEGQCKCSPATGLTPTFVKNPDRSAAATTPMVPACRYRMVNPVAPFNLEAVRAAKGTKVAIAFALSSSQQCFKGQVVSRVSFAKARGCGTYAAAGAWLAAAPRRVRAGLSSCSQGQFSHVFWAPAAANCYNMSVELADGSKVTTKLRAV</sequence>
<keyword evidence="7" id="KW-0732">Signal</keyword>
<reference evidence="9 10" key="1">
    <citation type="submission" date="2016-10" db="EMBL/GenBank/DDBJ databases">
        <authorList>
            <person name="Cai Z."/>
        </authorList>
    </citation>
    <scope>NUCLEOTIDE SEQUENCE [LARGE SCALE GENOMIC DNA]</scope>
</reference>
<comment type="caution">
    <text evidence="5">Lacks conserved residue(s) required for the propagation of feature annotation.</text>
</comment>
<dbReference type="InterPro" id="IPR036383">
    <property type="entry name" value="TSP1_rpt_sf"/>
</dbReference>
<feature type="region of interest" description="Disordered" evidence="6">
    <location>
        <begin position="210"/>
        <end position="238"/>
    </location>
</feature>
<evidence type="ECO:0000313" key="10">
    <source>
        <dbReference type="Proteomes" id="UP000256970"/>
    </source>
</evidence>
<dbReference type="InterPro" id="IPR000209">
    <property type="entry name" value="Peptidase_S8/S53_dom"/>
</dbReference>
<evidence type="ECO:0000256" key="6">
    <source>
        <dbReference type="SAM" id="MobiDB-lite"/>
    </source>
</evidence>
<dbReference type="InterPro" id="IPR050131">
    <property type="entry name" value="Peptidase_S8_subtilisin-like"/>
</dbReference>
<dbReference type="PANTHER" id="PTHR43806">
    <property type="entry name" value="PEPTIDASE S8"/>
    <property type="match status" value="1"/>
</dbReference>